<evidence type="ECO:0000256" key="1">
    <source>
        <dbReference type="ARBA" id="ARBA00004479"/>
    </source>
</evidence>
<comment type="subcellular location">
    <subcellularLocation>
        <location evidence="1">Membrane</location>
        <topology evidence="1">Single-pass type I membrane protein</topology>
    </subcellularLocation>
</comment>
<dbReference type="InterPro" id="IPR051824">
    <property type="entry name" value="LRR_Rcpt-Like_S/T_Kinase"/>
</dbReference>
<keyword evidence="4" id="KW-1185">Reference proteome</keyword>
<dbReference type="AlphaFoldDB" id="A0AAV1DNS8"/>
<dbReference type="PANTHER" id="PTHR48006:SF50">
    <property type="entry name" value="OS03G0724300 PROTEIN"/>
    <property type="match status" value="1"/>
</dbReference>
<proteinExistence type="predicted"/>
<dbReference type="GO" id="GO:0016020">
    <property type="term" value="C:membrane"/>
    <property type="evidence" value="ECO:0007669"/>
    <property type="project" value="UniProtKB-SubCell"/>
</dbReference>
<dbReference type="PANTHER" id="PTHR48006">
    <property type="entry name" value="LEUCINE-RICH REPEAT-CONTAINING PROTEIN DDB_G0281931-RELATED"/>
    <property type="match status" value="1"/>
</dbReference>
<dbReference type="FunFam" id="1.10.510.10:FF:000448">
    <property type="entry name" value="Putative LRR receptor-like serine/threonine-protein kinase"/>
    <property type="match status" value="2"/>
</dbReference>
<dbReference type="Proteomes" id="UP001161247">
    <property type="component" value="Chromosome 6"/>
</dbReference>
<sequence>MEIVGMVDHPRLIPVLGYCYENPDEKFLVYKHMPNRDLSRFLAGRNGDDRPSTFIDWKTRLKIATGVAEGLCYLHQYSPPLVHSWGASLGSVSKKKTLIKTSLRDSFDPQGAINATCAYDVYCFGKVLLELVTGKLGCPVNDSAMKDWLGSTMRHIVGDDKELIINIVDHSLMIDEHHLLEAWAVAFIAKACLNRNPSKRPQMAEILKNLENLASFTDREIQPNGHYSLIASTLSIKQAPKSFKTIEKFTTTIKAKITGSRTASRLKASIILIISGNQQLPCHSRMSRIYGNWEKLVTATLRREEFREIALRTPSDLSSLSASSSSSPSFNYSSTYAQVSSLLVGDSFSYIQILRATNSLDDSNLVKRGHSGDLYFGVLENGTEVVVKKVDVSCLEKELCFVTETKIYGTTQHSRLIPLLGYCLDNANVKFLVYKHMPNKDLSRFLNGNIDGDPRVSSLDWTTRLKIATGVLEGLCYLHHECVPSLVHRDIQASSILLDDELMVQLGSLTDFCIEERESNKIKIPSLLRLLKGSRPSNPGTSNATRAYDVYCFGKVLLELITGKLCSPMSDSARKDWLECTLRQIDLDDKKLFVNIVDPSLIVNGDHLVQAWSVAFVAKICLDANPSERPQAKEVLLVLHSLGRPVQPTDHLSLPASTHGDKLTPDMLKRIGRMTPTVEPDDISGGSAASRLEFNNELREIALRTPSDLSSLSTSSSPSLNFSSNYAQVSSFSAGDSLSYLQILRATQFLDDSNLIKRGHSGGLYFGVLENGTEVVVKKVDVSSLDKELFFVSGIEIYGRIQHSRLIPLLDHCLDKANEKFLVYKYMPNRDLSGFLNGNVDGHRRVASLDWTTRLNIATGILEGLCYLHHECVPPLVHSSLEMTVFKRDIQASSILLDDKFEVQFGSLTGVCVEEKDTDNHKIPRFLWLPKGLGQSSHGTSDATCAYDVYCFGKVLLELITGRLSTPIIDSSRKDWLASTSRYIVPGNKKLIINIVDPSLIINDDLLVEVWVVAFVAKMCLSQNPNKRPTVEDILAVLNNLAALSGRLLHPPDHHSSGTLIPCMKQAPERFTKIGRFSLS</sequence>
<dbReference type="FunFam" id="3.30.200.20:FF:000433">
    <property type="entry name" value="Predicted protein"/>
    <property type="match status" value="2"/>
</dbReference>
<dbReference type="EMBL" id="OX459123">
    <property type="protein sequence ID" value="CAI9109506.1"/>
    <property type="molecule type" value="Genomic_DNA"/>
</dbReference>
<feature type="domain" description="Protein kinase" evidence="2">
    <location>
        <begin position="1"/>
        <end position="213"/>
    </location>
</feature>
<dbReference type="Gene3D" id="3.30.200.20">
    <property type="entry name" value="Phosphorylase Kinase, domain 1"/>
    <property type="match status" value="2"/>
</dbReference>
<dbReference type="InterPro" id="IPR000719">
    <property type="entry name" value="Prot_kinase_dom"/>
</dbReference>
<accession>A0AAV1DNS8</accession>
<gene>
    <name evidence="3" type="ORF">OLC1_LOCUS17391</name>
</gene>
<feature type="domain" description="Protein kinase" evidence="2">
    <location>
        <begin position="750"/>
        <end position="1044"/>
    </location>
</feature>
<dbReference type="Gene3D" id="1.10.510.10">
    <property type="entry name" value="Transferase(Phosphotransferase) domain 1"/>
    <property type="match status" value="4"/>
</dbReference>
<name>A0AAV1DNS8_OLDCO</name>
<evidence type="ECO:0000313" key="4">
    <source>
        <dbReference type="Proteomes" id="UP001161247"/>
    </source>
</evidence>
<reference evidence="3" key="1">
    <citation type="submission" date="2023-03" db="EMBL/GenBank/DDBJ databases">
        <authorList>
            <person name="Julca I."/>
        </authorList>
    </citation>
    <scope>NUCLEOTIDE SEQUENCE</scope>
</reference>
<dbReference type="SUPFAM" id="SSF56112">
    <property type="entry name" value="Protein kinase-like (PK-like)"/>
    <property type="match status" value="3"/>
</dbReference>
<protein>
    <submittedName>
        <fullName evidence="3">OLC1v1009337C1</fullName>
    </submittedName>
</protein>
<dbReference type="PROSITE" id="PS50011">
    <property type="entry name" value="PROTEIN_KINASE_DOM"/>
    <property type="match status" value="3"/>
</dbReference>
<dbReference type="InterPro" id="IPR011009">
    <property type="entry name" value="Kinase-like_dom_sf"/>
</dbReference>
<feature type="domain" description="Protein kinase" evidence="2">
    <location>
        <begin position="360"/>
        <end position="643"/>
    </location>
</feature>
<evidence type="ECO:0000313" key="3">
    <source>
        <dbReference type="EMBL" id="CAI9109506.1"/>
    </source>
</evidence>
<dbReference type="Pfam" id="PF07714">
    <property type="entry name" value="PK_Tyr_Ser-Thr"/>
    <property type="match status" value="2"/>
</dbReference>
<dbReference type="InterPro" id="IPR001245">
    <property type="entry name" value="Ser-Thr/Tyr_kinase_cat_dom"/>
</dbReference>
<dbReference type="GO" id="GO:0004672">
    <property type="term" value="F:protein kinase activity"/>
    <property type="evidence" value="ECO:0007669"/>
    <property type="project" value="InterPro"/>
</dbReference>
<evidence type="ECO:0000259" key="2">
    <source>
        <dbReference type="PROSITE" id="PS50011"/>
    </source>
</evidence>
<organism evidence="3 4">
    <name type="scientific">Oldenlandia corymbosa var. corymbosa</name>
    <dbReference type="NCBI Taxonomy" id="529605"/>
    <lineage>
        <taxon>Eukaryota</taxon>
        <taxon>Viridiplantae</taxon>
        <taxon>Streptophyta</taxon>
        <taxon>Embryophyta</taxon>
        <taxon>Tracheophyta</taxon>
        <taxon>Spermatophyta</taxon>
        <taxon>Magnoliopsida</taxon>
        <taxon>eudicotyledons</taxon>
        <taxon>Gunneridae</taxon>
        <taxon>Pentapetalae</taxon>
        <taxon>asterids</taxon>
        <taxon>lamiids</taxon>
        <taxon>Gentianales</taxon>
        <taxon>Rubiaceae</taxon>
        <taxon>Rubioideae</taxon>
        <taxon>Spermacoceae</taxon>
        <taxon>Hedyotis-Oldenlandia complex</taxon>
        <taxon>Oldenlandia</taxon>
    </lineage>
</organism>
<dbReference type="GO" id="GO:0005524">
    <property type="term" value="F:ATP binding"/>
    <property type="evidence" value="ECO:0007669"/>
    <property type="project" value="InterPro"/>
</dbReference>